<protein>
    <submittedName>
        <fullName evidence="2">3'-phosphoadenosine 5'-phosphosulfate (PAPS) 3'-phosphatase</fullName>
    </submittedName>
</protein>
<evidence type="ECO:0000256" key="1">
    <source>
        <dbReference type="SAM" id="Phobius"/>
    </source>
</evidence>
<accession>A0A841ENQ1</accession>
<reference evidence="2 3" key="1">
    <citation type="submission" date="2020-08" db="EMBL/GenBank/DDBJ databases">
        <title>Functional genomics of gut bacteria from endangered species of beetles.</title>
        <authorList>
            <person name="Carlos-Shanley C."/>
        </authorList>
    </citation>
    <scope>NUCLEOTIDE SEQUENCE [LARGE SCALE GENOMIC DNA]</scope>
    <source>
        <strain evidence="2 3">S00070</strain>
    </source>
</reference>
<gene>
    <name evidence="2" type="ORF">HNP25_002503</name>
</gene>
<proteinExistence type="predicted"/>
<dbReference type="EMBL" id="JACHKT010000017">
    <property type="protein sequence ID" value="MBB6003844.1"/>
    <property type="molecule type" value="Genomic_DNA"/>
</dbReference>
<name>A0A841ENQ1_9BACT</name>
<comment type="caution">
    <text evidence="2">The sequence shown here is derived from an EMBL/GenBank/DDBJ whole genome shotgun (WGS) entry which is preliminary data.</text>
</comment>
<dbReference type="AlphaFoldDB" id="A0A841ENQ1"/>
<keyword evidence="1" id="KW-0472">Membrane</keyword>
<keyword evidence="1" id="KW-0812">Transmembrane</keyword>
<dbReference type="Proteomes" id="UP000524404">
    <property type="component" value="Unassembled WGS sequence"/>
</dbReference>
<dbReference type="RefSeq" id="WP_184134502.1">
    <property type="nucleotide sequence ID" value="NZ_JACHKT010000017.1"/>
</dbReference>
<organism evidence="2 3">
    <name type="scientific">Arcicella rosea</name>
    <dbReference type="NCBI Taxonomy" id="502909"/>
    <lineage>
        <taxon>Bacteria</taxon>
        <taxon>Pseudomonadati</taxon>
        <taxon>Bacteroidota</taxon>
        <taxon>Cytophagia</taxon>
        <taxon>Cytophagales</taxon>
        <taxon>Flectobacillaceae</taxon>
        <taxon>Arcicella</taxon>
    </lineage>
</organism>
<keyword evidence="3" id="KW-1185">Reference proteome</keyword>
<keyword evidence="1" id="KW-1133">Transmembrane helix</keyword>
<feature type="transmembrane region" description="Helical" evidence="1">
    <location>
        <begin position="82"/>
        <end position="108"/>
    </location>
</feature>
<sequence length="112" mass="12835">MVAFEPISIVVEVFSQIGIFFADKDAQKSIEASKKIQQLYEQQAEESKEDTELYLLLVAKANKQKQQTTLLANKAIQENKTVVYSVGFVFLLALILLFFVFKIAFGWVKRRL</sequence>
<evidence type="ECO:0000313" key="3">
    <source>
        <dbReference type="Proteomes" id="UP000524404"/>
    </source>
</evidence>
<evidence type="ECO:0000313" key="2">
    <source>
        <dbReference type="EMBL" id="MBB6003844.1"/>
    </source>
</evidence>